<comment type="caution">
    <text evidence="3">The sequence shown here is derived from an EMBL/GenBank/DDBJ whole genome shotgun (WGS) entry which is preliminary data.</text>
</comment>
<evidence type="ECO:0000313" key="4">
    <source>
        <dbReference type="Proteomes" id="UP000824120"/>
    </source>
</evidence>
<keyword evidence="4" id="KW-1185">Reference proteome</keyword>
<dbReference type="InterPro" id="IPR046796">
    <property type="entry name" value="Transposase_32_dom"/>
</dbReference>
<dbReference type="OrthoDB" id="1306244at2759"/>
<accession>A0A9J5Z4M2</accession>
<proteinExistence type="predicted"/>
<feature type="domain" description="Putative plant transposon protein" evidence="2">
    <location>
        <begin position="78"/>
        <end position="258"/>
    </location>
</feature>
<dbReference type="AlphaFoldDB" id="A0A9J5Z4M2"/>
<dbReference type="Pfam" id="PF20167">
    <property type="entry name" value="Transposase_32"/>
    <property type="match status" value="1"/>
</dbReference>
<gene>
    <name evidence="3" type="ORF">H5410_028372</name>
</gene>
<evidence type="ECO:0000313" key="3">
    <source>
        <dbReference type="EMBL" id="KAG5606880.1"/>
    </source>
</evidence>
<name>A0A9J5Z4M2_SOLCO</name>
<organism evidence="3 4">
    <name type="scientific">Solanum commersonii</name>
    <name type="common">Commerson's wild potato</name>
    <name type="synonym">Commerson's nightshade</name>
    <dbReference type="NCBI Taxonomy" id="4109"/>
    <lineage>
        <taxon>Eukaryota</taxon>
        <taxon>Viridiplantae</taxon>
        <taxon>Streptophyta</taxon>
        <taxon>Embryophyta</taxon>
        <taxon>Tracheophyta</taxon>
        <taxon>Spermatophyta</taxon>
        <taxon>Magnoliopsida</taxon>
        <taxon>eudicotyledons</taxon>
        <taxon>Gunneridae</taxon>
        <taxon>Pentapetalae</taxon>
        <taxon>asterids</taxon>
        <taxon>lamiids</taxon>
        <taxon>Solanales</taxon>
        <taxon>Solanaceae</taxon>
        <taxon>Solanoideae</taxon>
        <taxon>Solaneae</taxon>
        <taxon>Solanum</taxon>
    </lineage>
</organism>
<feature type="region of interest" description="Disordered" evidence="1">
    <location>
        <begin position="1"/>
        <end position="27"/>
    </location>
</feature>
<protein>
    <recommendedName>
        <fullName evidence="2">Putative plant transposon protein domain-containing protein</fullName>
    </recommendedName>
</protein>
<dbReference type="EMBL" id="JACXVP010000005">
    <property type="protein sequence ID" value="KAG5606880.1"/>
    <property type="molecule type" value="Genomic_DNA"/>
</dbReference>
<reference evidence="3 4" key="1">
    <citation type="submission" date="2020-09" db="EMBL/GenBank/DDBJ databases">
        <title>De no assembly of potato wild relative species, Solanum commersonii.</title>
        <authorList>
            <person name="Cho K."/>
        </authorList>
    </citation>
    <scope>NUCLEOTIDE SEQUENCE [LARGE SCALE GENOMIC DNA]</scope>
    <source>
        <strain evidence="3">LZ3.2</strain>
        <tissue evidence="3">Leaf</tissue>
    </source>
</reference>
<dbReference type="Proteomes" id="UP000824120">
    <property type="component" value="Chromosome 5"/>
</dbReference>
<sequence>MAPKAKNVVGFKRSKKGEASGSSSDREPVQKFGEKVVERYRWKWFECQREAKYMGDEVVNEVRLQSQFFYIYRTIHELGLRFIFENLGDCNLTLVREFYANWLTETKYKTVPVRGEDVKFSAQILNELLGTPNCDPNVFNDLKDKPHYRDIRHILCGVDSNARWERSKDTGRHNTLHFASFNQVARVWLKIVCSVLLLAKHLTEVIRDRVVLLYMMIKGMPINVGAILRQSMMKFRNNMRRRFCYRGLITHFLKVEGIKEGTVDMTVAYHPDLTGELVDVTRTKALDSSHGPVLSAPKRQPRDDSVMAKMFGIAKLQLRIGGRPITDAEMETMAEHYPLSRECIIFVQDWSCPFGTFG</sequence>
<evidence type="ECO:0000259" key="2">
    <source>
        <dbReference type="Pfam" id="PF20167"/>
    </source>
</evidence>
<evidence type="ECO:0000256" key="1">
    <source>
        <dbReference type="SAM" id="MobiDB-lite"/>
    </source>
</evidence>